<dbReference type="InterPro" id="IPR001810">
    <property type="entry name" value="F-box_dom"/>
</dbReference>
<dbReference type="PROSITE" id="PS50181">
    <property type="entry name" value="FBOX"/>
    <property type="match status" value="1"/>
</dbReference>
<evidence type="ECO:0000259" key="1">
    <source>
        <dbReference type="PROSITE" id="PS50181"/>
    </source>
</evidence>
<dbReference type="InterPro" id="IPR007199">
    <property type="entry name" value="Rep_factor-A_N"/>
</dbReference>
<dbReference type="GO" id="GO:0006260">
    <property type="term" value="P:DNA replication"/>
    <property type="evidence" value="ECO:0007669"/>
    <property type="project" value="InterPro"/>
</dbReference>
<proteinExistence type="predicted"/>
<reference evidence="3" key="1">
    <citation type="journal article" date="2016" name="Genome Announc.">
        <title>Draft genome sequences of fungus Aspergillus calidoustus.</title>
        <authorList>
            <person name="Horn F."/>
            <person name="Linde J."/>
            <person name="Mattern D.J."/>
            <person name="Walther G."/>
            <person name="Guthke R."/>
            <person name="Scherlach K."/>
            <person name="Martin K."/>
            <person name="Brakhage A.A."/>
            <person name="Petzke L."/>
            <person name="Valiante V."/>
        </authorList>
    </citation>
    <scope>NUCLEOTIDE SEQUENCE [LARGE SCALE GENOMIC DNA]</scope>
    <source>
        <strain evidence="3">SF006504</strain>
    </source>
</reference>
<dbReference type="GO" id="GO:0005634">
    <property type="term" value="C:nucleus"/>
    <property type="evidence" value="ECO:0007669"/>
    <property type="project" value="InterPro"/>
</dbReference>
<dbReference type="STRING" id="454130.A0A0U5FZ23"/>
<dbReference type="InterPro" id="IPR012340">
    <property type="entry name" value="NA-bd_OB-fold"/>
</dbReference>
<organism evidence="2 3">
    <name type="scientific">Aspergillus calidoustus</name>
    <dbReference type="NCBI Taxonomy" id="454130"/>
    <lineage>
        <taxon>Eukaryota</taxon>
        <taxon>Fungi</taxon>
        <taxon>Dikarya</taxon>
        <taxon>Ascomycota</taxon>
        <taxon>Pezizomycotina</taxon>
        <taxon>Eurotiomycetes</taxon>
        <taxon>Eurotiomycetidae</taxon>
        <taxon>Eurotiales</taxon>
        <taxon>Aspergillaceae</taxon>
        <taxon>Aspergillus</taxon>
        <taxon>Aspergillus subgen. Nidulantes</taxon>
    </lineage>
</organism>
<name>A0A0U5FZ23_ASPCI</name>
<dbReference type="EMBL" id="CDMC01000003">
    <property type="protein sequence ID" value="CEL03448.1"/>
    <property type="molecule type" value="Genomic_DNA"/>
</dbReference>
<accession>A0A0U5FZ23</accession>
<dbReference type="Gene3D" id="2.40.50.140">
    <property type="entry name" value="Nucleic acid-binding proteins"/>
    <property type="match status" value="1"/>
</dbReference>
<evidence type="ECO:0000313" key="3">
    <source>
        <dbReference type="Proteomes" id="UP000054771"/>
    </source>
</evidence>
<protein>
    <recommendedName>
        <fullName evidence="1">F-box domain-containing protein</fullName>
    </recommendedName>
</protein>
<dbReference type="GO" id="GO:0003677">
    <property type="term" value="F:DNA binding"/>
    <property type="evidence" value="ECO:0007669"/>
    <property type="project" value="InterPro"/>
</dbReference>
<dbReference type="AlphaFoldDB" id="A0A0U5FZ23"/>
<sequence length="607" mass="68280">MRLFREVPFFPQGLSSTLLFSPLPSPLTFARLMLEDPEYAEESCPAPIVQCLQVKPLFASSNGVTRWRAVFSDGKYWIQAMLSRSVGPLADDGELVKGCICRLKGCMPVKVKETNVLVITSMEVIRSFGILDKIGPPSQLVTAAEPSSQVIQFGATKEYFFSSARLLSFPLEIFNIIVAYLNQRDKLALSLASKELYALVRPSLYSVVELKSRGSLVHFADAAARELGLRNSVRTCILEGDVCCIGAEACNFHIDTITSLPLLRSLAFHPCDEVVSACSLVFMLPRLVSDRTLQSLKSFYIDLDCRYASDLPNNLQEQMLQAMFSAPVMKHLQVSYCHRYHDDFPNRRMREISNLLLNQTRTKYTALRTLGFQWDGLPLRLLYAILQFPRRLEAFALRISGRYDHALSAPAMTMDSALSPIAASVRELEFDFVHRVAGNCPETVGLLFGSKGLTPFTKLQHLSISGSFLTEIHGFDGKRPWFPPSLVSLSITTTELCHSDKPEIDLESTRVRRLVRQEHFLIFDPTTLRSLQILSGMLESVPNLTQFIMKPGSHGYGTYQRSFLVRYPPTLVVEQSLQPLVDRGLRFGLQFTETSTLWLEVMLVPRL</sequence>
<gene>
    <name evidence="2" type="ORF">ASPCAL04602</name>
</gene>
<dbReference type="OrthoDB" id="1751331at2759"/>
<feature type="domain" description="F-box" evidence="1">
    <location>
        <begin position="163"/>
        <end position="208"/>
    </location>
</feature>
<keyword evidence="3" id="KW-1185">Reference proteome</keyword>
<dbReference type="Proteomes" id="UP000054771">
    <property type="component" value="Unassembled WGS sequence"/>
</dbReference>
<evidence type="ECO:0000313" key="2">
    <source>
        <dbReference type="EMBL" id="CEL03448.1"/>
    </source>
</evidence>
<dbReference type="Pfam" id="PF04057">
    <property type="entry name" value="Rep-A_N"/>
    <property type="match status" value="1"/>
</dbReference>
<dbReference type="SUPFAM" id="SSF50249">
    <property type="entry name" value="Nucleic acid-binding proteins"/>
    <property type="match status" value="1"/>
</dbReference>